<keyword evidence="15" id="KW-1185">Reference proteome</keyword>
<dbReference type="STRING" id="608538.HTH_0932"/>
<protein>
    <recommendedName>
        <fullName evidence="11">Superoxide dismutase [Cu-Zn]</fullName>
        <ecNumber evidence="11">1.15.1.1</ecNumber>
    </recommendedName>
</protein>
<dbReference type="CDD" id="cd00305">
    <property type="entry name" value="Cu-Zn_Superoxide_Dismutase"/>
    <property type="match status" value="1"/>
</dbReference>
<dbReference type="InterPro" id="IPR024134">
    <property type="entry name" value="SOD_Cu/Zn_/chaperone"/>
</dbReference>
<organism evidence="14 15">
    <name type="scientific">Hydrogenobacter thermophilus (strain DSM 6534 / IAM 12695 / TK-6)</name>
    <dbReference type="NCBI Taxonomy" id="608538"/>
    <lineage>
        <taxon>Bacteria</taxon>
        <taxon>Pseudomonadati</taxon>
        <taxon>Aquificota</taxon>
        <taxon>Aquificia</taxon>
        <taxon>Aquificales</taxon>
        <taxon>Aquificaceae</taxon>
        <taxon>Hydrogenobacter</taxon>
    </lineage>
</organism>
<evidence type="ECO:0000256" key="8">
    <source>
        <dbReference type="ARBA" id="ARBA00023008"/>
    </source>
</evidence>
<dbReference type="RefSeq" id="WP_012963571.1">
    <property type="nucleotide sequence ID" value="NC_013799.1"/>
</dbReference>
<evidence type="ECO:0000256" key="12">
    <source>
        <dbReference type="SAM" id="SignalP"/>
    </source>
</evidence>
<evidence type="ECO:0000313" key="14">
    <source>
        <dbReference type="EMBL" id="BAI69391.1"/>
    </source>
</evidence>
<dbReference type="InterPro" id="IPR036423">
    <property type="entry name" value="SOD-like_Cu/Zn_dom_sf"/>
</dbReference>
<evidence type="ECO:0000259" key="13">
    <source>
        <dbReference type="Pfam" id="PF00080"/>
    </source>
</evidence>
<dbReference type="KEGG" id="hth:HTH_0932"/>
<dbReference type="eggNOG" id="COG2032">
    <property type="taxonomic scope" value="Bacteria"/>
</dbReference>
<comment type="cofactor">
    <cofactor evidence="11">
        <name>Zn(2+)</name>
        <dbReference type="ChEBI" id="CHEBI:29105"/>
    </cofactor>
    <text evidence="11">Binds 1 zinc ion per subunit.</text>
</comment>
<sequence length="174" mass="18617">MGGLSCLSSGMALCAVLFSFSIAQELKAHADIVNQKGEKIGKAELIQTNSGVLIKLEASNLPPNAELAFHIHELGKCDPPDFMSAKGHFNPFKKKHGLLNPDGPHAGDMPNVFTDANGNLKVHVLNTFVTLERGKENSLLKDGGTALMIHHHRDDYRTDPAGDAGARIACGVIK</sequence>
<name>D3DHT9_HYDTT</name>
<accession>D3DHT9</accession>
<evidence type="ECO:0000256" key="6">
    <source>
        <dbReference type="ARBA" id="ARBA00022862"/>
    </source>
</evidence>
<evidence type="ECO:0000256" key="1">
    <source>
        <dbReference type="ARBA" id="ARBA00003917"/>
    </source>
</evidence>
<dbReference type="EMBL" id="AP011112">
    <property type="protein sequence ID" value="BAI69391.1"/>
    <property type="molecule type" value="Genomic_DNA"/>
</dbReference>
<keyword evidence="6" id="KW-0049">Antioxidant</keyword>
<evidence type="ECO:0000256" key="3">
    <source>
        <dbReference type="ARBA" id="ARBA00022723"/>
    </source>
</evidence>
<dbReference type="Gene3D" id="2.60.40.200">
    <property type="entry name" value="Superoxide dismutase, copper/zinc binding domain"/>
    <property type="match status" value="1"/>
</dbReference>
<evidence type="ECO:0000256" key="10">
    <source>
        <dbReference type="ARBA" id="ARBA00049204"/>
    </source>
</evidence>
<keyword evidence="4 12" id="KW-0732">Signal</keyword>
<dbReference type="SUPFAM" id="SSF49329">
    <property type="entry name" value="Cu,Zn superoxide dismutase-like"/>
    <property type="match status" value="1"/>
</dbReference>
<evidence type="ECO:0000256" key="9">
    <source>
        <dbReference type="ARBA" id="ARBA00023157"/>
    </source>
</evidence>
<dbReference type="EC" id="1.15.1.1" evidence="11"/>
<dbReference type="OrthoDB" id="9792957at2"/>
<comment type="cofactor">
    <cofactor evidence="11">
        <name>Cu cation</name>
        <dbReference type="ChEBI" id="CHEBI:23378"/>
    </cofactor>
    <text evidence="11">Binds 1 copper ion per subunit.</text>
</comment>
<feature type="signal peptide" evidence="12">
    <location>
        <begin position="1"/>
        <end position="23"/>
    </location>
</feature>
<dbReference type="PROSITE" id="PS00332">
    <property type="entry name" value="SOD_CU_ZN_2"/>
    <property type="match status" value="1"/>
</dbReference>
<proteinExistence type="inferred from homology"/>
<dbReference type="PANTHER" id="PTHR10003">
    <property type="entry name" value="SUPEROXIDE DISMUTASE CU-ZN -RELATED"/>
    <property type="match status" value="1"/>
</dbReference>
<keyword evidence="8 11" id="KW-0186">Copper</keyword>
<keyword evidence="5 11" id="KW-0862">Zinc</keyword>
<dbReference type="InterPro" id="IPR018152">
    <property type="entry name" value="SOD_Cu/Zn_BS"/>
</dbReference>
<keyword evidence="9" id="KW-1015">Disulfide bond</keyword>
<dbReference type="AlphaFoldDB" id="D3DHT9"/>
<comment type="catalytic activity">
    <reaction evidence="10 11">
        <text>2 superoxide + 2 H(+) = H2O2 + O2</text>
        <dbReference type="Rhea" id="RHEA:20696"/>
        <dbReference type="ChEBI" id="CHEBI:15378"/>
        <dbReference type="ChEBI" id="CHEBI:15379"/>
        <dbReference type="ChEBI" id="CHEBI:16240"/>
        <dbReference type="ChEBI" id="CHEBI:18421"/>
        <dbReference type="EC" id="1.15.1.1"/>
    </reaction>
</comment>
<evidence type="ECO:0000256" key="5">
    <source>
        <dbReference type="ARBA" id="ARBA00022833"/>
    </source>
</evidence>
<dbReference type="PATRIC" id="fig|608538.5.peg.948"/>
<evidence type="ECO:0000256" key="2">
    <source>
        <dbReference type="ARBA" id="ARBA00010457"/>
    </source>
</evidence>
<dbReference type="GO" id="GO:0004784">
    <property type="term" value="F:superoxide dismutase activity"/>
    <property type="evidence" value="ECO:0007669"/>
    <property type="project" value="UniProtKB-EC"/>
</dbReference>
<keyword evidence="7 11" id="KW-0560">Oxidoreductase</keyword>
<evidence type="ECO:0000256" key="11">
    <source>
        <dbReference type="RuleBase" id="RU000393"/>
    </source>
</evidence>
<dbReference type="Pfam" id="PF00080">
    <property type="entry name" value="Sod_Cu"/>
    <property type="match status" value="1"/>
</dbReference>
<evidence type="ECO:0000256" key="4">
    <source>
        <dbReference type="ARBA" id="ARBA00022729"/>
    </source>
</evidence>
<comment type="function">
    <text evidence="1 11">Destroys radicals which are normally produced within the cells and which are toxic to biological systems.</text>
</comment>
<feature type="chain" id="PRO_5003043296" description="Superoxide dismutase [Cu-Zn]" evidence="12">
    <location>
        <begin position="24"/>
        <end position="174"/>
    </location>
</feature>
<evidence type="ECO:0000313" key="15">
    <source>
        <dbReference type="Proteomes" id="UP000002574"/>
    </source>
</evidence>
<reference evidence="14 15" key="1">
    <citation type="journal article" date="2010" name="J. Bacteriol.">
        <title>Complete genome sequence of the thermophilic, obligately chemolithoautotrophic hydrogen-oxidizing bacterium Hydrogenobacter thermophilus TK-6.</title>
        <authorList>
            <person name="Arai H."/>
            <person name="Kanbe H."/>
            <person name="Ishii M."/>
            <person name="Igarashi Y."/>
        </authorList>
    </citation>
    <scope>NUCLEOTIDE SEQUENCE [LARGE SCALE GENOMIC DNA]</scope>
    <source>
        <strain evidence="15">DSM 6534 / IAM 12695 / TK-6 [Tokyo]</strain>
    </source>
</reference>
<dbReference type="FunFam" id="2.60.40.200:FF:000005">
    <property type="entry name" value="Superoxide dismutase [Cu-Zn]"/>
    <property type="match status" value="1"/>
</dbReference>
<dbReference type="InterPro" id="IPR001424">
    <property type="entry name" value="SOD_Cu_Zn_dom"/>
</dbReference>
<gene>
    <name evidence="14" type="primary">sodC</name>
    <name evidence="14" type="ordered locus">HTH_0932</name>
</gene>
<feature type="domain" description="Superoxide dismutase copper/zinc binding" evidence="13">
    <location>
        <begin position="41"/>
        <end position="173"/>
    </location>
</feature>
<keyword evidence="3 11" id="KW-0479">Metal-binding</keyword>
<evidence type="ECO:0000256" key="7">
    <source>
        <dbReference type="ARBA" id="ARBA00023002"/>
    </source>
</evidence>
<dbReference type="Proteomes" id="UP000002574">
    <property type="component" value="Chromosome"/>
</dbReference>
<dbReference type="KEGG" id="hte:Hydth_0928"/>
<comment type="similarity">
    <text evidence="2 11">Belongs to the Cu-Zn superoxide dismutase family.</text>
</comment>
<dbReference type="GO" id="GO:0005507">
    <property type="term" value="F:copper ion binding"/>
    <property type="evidence" value="ECO:0007669"/>
    <property type="project" value="InterPro"/>
</dbReference>